<dbReference type="Gene3D" id="3.40.50.300">
    <property type="entry name" value="P-loop containing nucleotide triphosphate hydrolases"/>
    <property type="match status" value="1"/>
</dbReference>
<evidence type="ECO:0000313" key="2">
    <source>
        <dbReference type="EMBL" id="MCZ4582198.1"/>
    </source>
</evidence>
<proteinExistence type="predicted"/>
<evidence type="ECO:0008006" key="6">
    <source>
        <dbReference type="Google" id="ProtNLM"/>
    </source>
</evidence>
<dbReference type="InterPro" id="IPR027417">
    <property type="entry name" value="P-loop_NTPase"/>
</dbReference>
<evidence type="ECO:0000313" key="4">
    <source>
        <dbReference type="Proteomes" id="UP001066327"/>
    </source>
</evidence>
<keyword evidence="4" id="KW-1185">Reference proteome</keyword>
<evidence type="ECO:0000256" key="1">
    <source>
        <dbReference type="SAM" id="MobiDB-lite"/>
    </source>
</evidence>
<sequence>MTSTLNVQLERIWRRRVLVVLIAALAVLGGVVAAKEAGTSYTGRAALIVSSPGRAPEQDAILVVGYVDYFNNGPYQERIRTRAGVPDDVAFAASTAAASPILYIDATAKDPETAASAATAMAGAFRDDVNTVRFAGRADTLEELRKQLDEQRATPEADPVAMAQLQDRITAIELDTTNELQDQQLAAGVAEESPSLARNAVLGLFGGLILGCVAALALDAVSKRLTTADDVRAKVGVDTLVEVPRGGKPRAEQRREAQFRRLANIVGLADLPRPATIVVTAPRRTEGVAQVARAIAEHRAIQSERSLIVRADLHGSERATNVDEAPGVADFLAPVTPPAIAGFIQDAVPGEIPEIPEMPSGTGNGDPYALFTRERFGNLLQQARSIADVVVVEAPPITEAAEAQVICAAADAVVLVVERRSTRVPETVEACRLLGQVESRLLGAVIIDPRCTRRSAPIPPSDELDESADSVALDESADSDALDTVDLVQVRESTPDQTARP</sequence>
<reference evidence="3" key="2">
    <citation type="submission" date="2023-07" db="EMBL/GenBank/DDBJ databases">
        <title>Genomic analysis of Rhodococcus opacus VOC-14 with glycol ethers degradation activity.</title>
        <authorList>
            <person name="Narkevich D.A."/>
            <person name="Hlushen A.M."/>
            <person name="Akhremchuk A.E."/>
            <person name="Sikolenko M.A."/>
            <person name="Valentovich L.N."/>
        </authorList>
    </citation>
    <scope>NUCLEOTIDE SEQUENCE</scope>
    <source>
        <strain evidence="3">VOC-14</strain>
    </source>
</reference>
<organism evidence="3 5">
    <name type="scientific">Rhodococcus opacus</name>
    <name type="common">Nocardia opaca</name>
    <dbReference type="NCBI Taxonomy" id="37919"/>
    <lineage>
        <taxon>Bacteria</taxon>
        <taxon>Bacillati</taxon>
        <taxon>Actinomycetota</taxon>
        <taxon>Actinomycetes</taxon>
        <taxon>Mycobacteriales</taxon>
        <taxon>Nocardiaceae</taxon>
        <taxon>Rhodococcus</taxon>
    </lineage>
</organism>
<dbReference type="InterPro" id="IPR050445">
    <property type="entry name" value="Bact_polysacc_biosynth/exp"/>
</dbReference>
<evidence type="ECO:0000313" key="5">
    <source>
        <dbReference type="Proteomes" id="UP001231166"/>
    </source>
</evidence>
<name>A0AAX3YJ08_RHOOP</name>
<dbReference type="EMBL" id="CP130953">
    <property type="protein sequence ID" value="WLF49370.1"/>
    <property type="molecule type" value="Genomic_DNA"/>
</dbReference>
<dbReference type="SUPFAM" id="SSF52540">
    <property type="entry name" value="P-loop containing nucleoside triphosphate hydrolases"/>
    <property type="match status" value="1"/>
</dbReference>
<evidence type="ECO:0000313" key="3">
    <source>
        <dbReference type="EMBL" id="WLF49370.1"/>
    </source>
</evidence>
<dbReference type="PANTHER" id="PTHR32309">
    <property type="entry name" value="TYROSINE-PROTEIN KINASE"/>
    <property type="match status" value="1"/>
</dbReference>
<dbReference type="Proteomes" id="UP001066327">
    <property type="component" value="Unassembled WGS sequence"/>
</dbReference>
<dbReference type="AlphaFoldDB" id="A0AAX3YJ08"/>
<accession>A0AAX3YJ08</accession>
<protein>
    <recommendedName>
        <fullName evidence="6">Capsular polysaccharide biosynthesis protein</fullName>
    </recommendedName>
</protein>
<dbReference type="EMBL" id="JAPWIS010000001">
    <property type="protein sequence ID" value="MCZ4582198.1"/>
    <property type="molecule type" value="Genomic_DNA"/>
</dbReference>
<feature type="compositionally biased region" description="Polar residues" evidence="1">
    <location>
        <begin position="491"/>
        <end position="501"/>
    </location>
</feature>
<feature type="region of interest" description="Disordered" evidence="1">
    <location>
        <begin position="454"/>
        <end position="501"/>
    </location>
</feature>
<reference evidence="2" key="1">
    <citation type="submission" date="2022-12" db="EMBL/GenBank/DDBJ databases">
        <authorList>
            <person name="Krivoruchko A.V."/>
            <person name="Elkin A."/>
        </authorList>
    </citation>
    <scope>NUCLEOTIDE SEQUENCE</scope>
    <source>
        <strain evidence="2">IEGM 249</strain>
    </source>
</reference>
<gene>
    <name evidence="2" type="ORF">O4328_00660</name>
    <name evidence="3" type="ORF">Q5707_10435</name>
</gene>
<dbReference type="Proteomes" id="UP001231166">
    <property type="component" value="Chromosome"/>
</dbReference>
<dbReference type="RefSeq" id="WP_054246054.1">
    <property type="nucleotide sequence ID" value="NZ_CP082160.1"/>
</dbReference>
<dbReference type="PANTHER" id="PTHR32309:SF31">
    <property type="entry name" value="CAPSULAR EXOPOLYSACCHARIDE FAMILY"/>
    <property type="match status" value="1"/>
</dbReference>